<proteinExistence type="predicted"/>
<evidence type="ECO:0000313" key="1">
    <source>
        <dbReference type="EMBL" id="CAH2762041.1"/>
    </source>
</evidence>
<dbReference type="AlphaFoldDB" id="A0AAU9VG30"/>
<reference evidence="2" key="1">
    <citation type="submission" date="2022-04" db="EMBL/GenBank/DDBJ databases">
        <authorList>
            <person name="Forde T."/>
        </authorList>
    </citation>
    <scope>NUCLEOTIDE SEQUENCE</scope>
    <source>
        <strain evidence="2">A18Y016a</strain>
        <strain evidence="1">A18Y020d</strain>
    </source>
</reference>
<evidence type="ECO:0000313" key="2">
    <source>
        <dbReference type="EMBL" id="CAH2762055.1"/>
    </source>
</evidence>
<accession>A0AAU9VG30</accession>
<sequence>MNDTKRDRALTDDTFSSRVTNKGGFKMLQIKADKDITLDSCYLMVDNNENSMMLPLKQIDHIKLEKNIQKSIKHKNNYDIIVLYNKDHVMLHRLRFESRELSYRLYNIIMAVIKERSVMDL</sequence>
<dbReference type="EMBL" id="OW659477">
    <property type="protein sequence ID" value="CAH2762055.1"/>
    <property type="molecule type" value="Genomic_DNA"/>
</dbReference>
<protein>
    <submittedName>
        <fullName evidence="2">---NA</fullName>
    </submittedName>
</protein>
<evidence type="ECO:0000313" key="4">
    <source>
        <dbReference type="Proteomes" id="UP001154111"/>
    </source>
</evidence>
<name>A0AAU9VG30_9FIRM</name>
<keyword evidence="3" id="KW-1185">Reference proteome</keyword>
<dbReference type="EMBL" id="OW659496">
    <property type="protein sequence ID" value="CAH2762041.1"/>
    <property type="molecule type" value="Genomic_DNA"/>
</dbReference>
<gene>
    <name evidence="2" type="ORF">ERYAMS2_01015</name>
    <name evidence="1" type="ORF">ERYAMS_00722</name>
</gene>
<dbReference type="Proteomes" id="UP001154111">
    <property type="component" value="Chromosome"/>
</dbReference>
<evidence type="ECO:0000313" key="3">
    <source>
        <dbReference type="Proteomes" id="UP001154095"/>
    </source>
</evidence>
<organism evidence="2 4">
    <name type="scientific">Erysipelothrix amsterdamensis</name>
    <dbReference type="NCBI Taxonomy" id="2929157"/>
    <lineage>
        <taxon>Bacteria</taxon>
        <taxon>Bacillati</taxon>
        <taxon>Bacillota</taxon>
        <taxon>Erysipelotrichia</taxon>
        <taxon>Erysipelotrichales</taxon>
        <taxon>Erysipelotrichaceae</taxon>
        <taxon>Erysipelothrix</taxon>
    </lineage>
</organism>
<dbReference type="Proteomes" id="UP001154095">
    <property type="component" value="Chromosome"/>
</dbReference>